<evidence type="ECO:0000313" key="2">
    <source>
        <dbReference type="EMBL" id="MEJ5908140.1"/>
    </source>
</evidence>
<evidence type="ECO:0000256" key="1">
    <source>
        <dbReference type="SAM" id="Phobius"/>
    </source>
</evidence>
<name>A0ABU8RE92_9PSED</name>
<keyword evidence="3" id="KW-1185">Reference proteome</keyword>
<evidence type="ECO:0000313" key="3">
    <source>
        <dbReference type="Proteomes" id="UP001377692"/>
    </source>
</evidence>
<feature type="transmembrane region" description="Helical" evidence="1">
    <location>
        <begin position="7"/>
        <end position="28"/>
    </location>
</feature>
<gene>
    <name evidence="2" type="ORF">V7V80_26000</name>
</gene>
<evidence type="ECO:0008006" key="4">
    <source>
        <dbReference type="Google" id="ProtNLM"/>
    </source>
</evidence>
<dbReference type="RefSeq" id="WP_339551318.1">
    <property type="nucleotide sequence ID" value="NZ_JBBHLD010000041.1"/>
</dbReference>
<dbReference type="PROSITE" id="PS51257">
    <property type="entry name" value="PROKAR_LIPOPROTEIN"/>
    <property type="match status" value="1"/>
</dbReference>
<accession>A0ABU8RE92</accession>
<dbReference type="EMBL" id="JBBHLD010000041">
    <property type="protein sequence ID" value="MEJ5908140.1"/>
    <property type="molecule type" value="Genomic_DNA"/>
</dbReference>
<proteinExistence type="predicted"/>
<keyword evidence="1" id="KW-1133">Transmembrane helix</keyword>
<reference evidence="2 3" key="1">
    <citation type="submission" date="2024-02" db="EMBL/GenBank/DDBJ databases">
        <title>Identification of pathogenicity and growth-promoting functions of Pseudomonas putida variants.</title>
        <authorList>
            <person name="Sun J."/>
        </authorList>
    </citation>
    <scope>NUCLEOTIDE SEQUENCE [LARGE SCALE GENOMIC DNA]</scope>
    <source>
        <strain evidence="2 3">A04</strain>
    </source>
</reference>
<keyword evidence="1" id="KW-0472">Membrane</keyword>
<protein>
    <recommendedName>
        <fullName evidence="4">Transmembrane protein</fullName>
    </recommendedName>
</protein>
<sequence length="102" mass="11347">MKLLLRTLTAALVFAGIFAGCLAILLLVVLMVRFPPLLIVVLLACGIFNRLVRDSRKSAHQYEPWNAWVALLLPMRSKVIFFCCPALLIFSAALQNTALKHP</sequence>
<feature type="transmembrane region" description="Helical" evidence="1">
    <location>
        <begin position="79"/>
        <end position="99"/>
    </location>
</feature>
<dbReference type="Proteomes" id="UP001377692">
    <property type="component" value="Unassembled WGS sequence"/>
</dbReference>
<keyword evidence="1" id="KW-0812">Transmembrane</keyword>
<organism evidence="2 3">
    <name type="scientific">Pseudomonas kermanshahensis</name>
    <dbReference type="NCBI Taxonomy" id="2745482"/>
    <lineage>
        <taxon>Bacteria</taxon>
        <taxon>Pseudomonadati</taxon>
        <taxon>Pseudomonadota</taxon>
        <taxon>Gammaproteobacteria</taxon>
        <taxon>Pseudomonadales</taxon>
        <taxon>Pseudomonadaceae</taxon>
        <taxon>Pseudomonas</taxon>
    </lineage>
</organism>
<feature type="transmembrane region" description="Helical" evidence="1">
    <location>
        <begin position="34"/>
        <end position="52"/>
    </location>
</feature>
<comment type="caution">
    <text evidence="2">The sequence shown here is derived from an EMBL/GenBank/DDBJ whole genome shotgun (WGS) entry which is preliminary data.</text>
</comment>